<comment type="catalytic activity">
    <reaction evidence="7">
        <text>(6S)-5-methyl-5,6,7,8-tetrahydrofolate + NAD(+) = (6R)-5,10-methylene-5,6,7,8-tetrahydrofolate + NADH + H(+)</text>
        <dbReference type="Rhea" id="RHEA:19821"/>
        <dbReference type="ChEBI" id="CHEBI:15378"/>
        <dbReference type="ChEBI" id="CHEBI:15636"/>
        <dbReference type="ChEBI" id="CHEBI:18608"/>
        <dbReference type="ChEBI" id="CHEBI:57540"/>
        <dbReference type="ChEBI" id="CHEBI:57945"/>
        <dbReference type="EC" id="1.5.1.54"/>
    </reaction>
    <physiologicalReaction direction="right-to-left" evidence="7">
        <dbReference type="Rhea" id="RHEA:19823"/>
    </physiologicalReaction>
</comment>
<evidence type="ECO:0000256" key="6">
    <source>
        <dbReference type="ARBA" id="ARBA00023002"/>
    </source>
</evidence>
<accession>A0A841I132</accession>
<keyword evidence="10" id="KW-1185">Reference proteome</keyword>
<dbReference type="GO" id="GO:0035999">
    <property type="term" value="P:tetrahydrofolate interconversion"/>
    <property type="evidence" value="ECO:0007669"/>
    <property type="project" value="UniProtKB-UniPathway"/>
</dbReference>
<reference evidence="9 10" key="1">
    <citation type="submission" date="2020-08" db="EMBL/GenBank/DDBJ databases">
        <title>Genomic Encyclopedia of Type Strains, Phase IV (KMG-IV): sequencing the most valuable type-strain genomes for metagenomic binning, comparative biology and taxonomic classification.</title>
        <authorList>
            <person name="Goeker M."/>
        </authorList>
    </citation>
    <scope>NUCLEOTIDE SEQUENCE [LARGE SCALE GENOMIC DNA]</scope>
    <source>
        <strain evidence="9 10">DSM 21458</strain>
    </source>
</reference>
<comment type="pathway">
    <text evidence="2 8">One-carbon metabolism; tetrahydrofolate interconversion.</text>
</comment>
<comment type="caution">
    <text evidence="9">The sequence shown here is derived from an EMBL/GenBank/DDBJ whole genome shotgun (WGS) entry which is preliminary data.</text>
</comment>
<protein>
    <recommendedName>
        <fullName evidence="8">Methylenetetrahydrofolate reductase</fullName>
    </recommendedName>
</protein>
<dbReference type="Pfam" id="PF02219">
    <property type="entry name" value="MTHFR"/>
    <property type="match status" value="1"/>
</dbReference>
<dbReference type="RefSeq" id="WP_183985939.1">
    <property type="nucleotide sequence ID" value="NZ_JACHHG010000004.1"/>
</dbReference>
<dbReference type="GO" id="GO:0071949">
    <property type="term" value="F:FAD binding"/>
    <property type="evidence" value="ECO:0007669"/>
    <property type="project" value="TreeGrafter"/>
</dbReference>
<dbReference type="EMBL" id="JACHHG010000004">
    <property type="protein sequence ID" value="MBB6097978.1"/>
    <property type="molecule type" value="Genomic_DNA"/>
</dbReference>
<dbReference type="CDD" id="cd00537">
    <property type="entry name" value="MTHFR"/>
    <property type="match status" value="1"/>
</dbReference>
<evidence type="ECO:0000256" key="3">
    <source>
        <dbReference type="ARBA" id="ARBA00006743"/>
    </source>
</evidence>
<evidence type="ECO:0000256" key="4">
    <source>
        <dbReference type="ARBA" id="ARBA00022630"/>
    </source>
</evidence>
<evidence type="ECO:0000256" key="5">
    <source>
        <dbReference type="ARBA" id="ARBA00022827"/>
    </source>
</evidence>
<dbReference type="GO" id="GO:0106312">
    <property type="term" value="F:methylenetetrahydrofolate reductase (NADH) activity"/>
    <property type="evidence" value="ECO:0007669"/>
    <property type="project" value="UniProtKB-EC"/>
</dbReference>
<dbReference type="PANTHER" id="PTHR45754:SF3">
    <property type="entry name" value="METHYLENETETRAHYDROFOLATE REDUCTASE (NADPH)"/>
    <property type="match status" value="1"/>
</dbReference>
<keyword evidence="5 8" id="KW-0274">FAD</keyword>
<organism evidence="9 10">
    <name type="scientific">Deinobacterium chartae</name>
    <dbReference type="NCBI Taxonomy" id="521158"/>
    <lineage>
        <taxon>Bacteria</taxon>
        <taxon>Thermotogati</taxon>
        <taxon>Deinococcota</taxon>
        <taxon>Deinococci</taxon>
        <taxon>Deinococcales</taxon>
        <taxon>Deinococcaceae</taxon>
        <taxon>Deinobacterium</taxon>
    </lineage>
</organism>
<evidence type="ECO:0000256" key="8">
    <source>
        <dbReference type="RuleBase" id="RU003862"/>
    </source>
</evidence>
<dbReference type="Proteomes" id="UP000569951">
    <property type="component" value="Unassembled WGS sequence"/>
</dbReference>
<comment type="cofactor">
    <cofactor evidence="1 8">
        <name>FAD</name>
        <dbReference type="ChEBI" id="CHEBI:57692"/>
    </cofactor>
</comment>
<evidence type="ECO:0000313" key="9">
    <source>
        <dbReference type="EMBL" id="MBB6097978.1"/>
    </source>
</evidence>
<evidence type="ECO:0000256" key="7">
    <source>
        <dbReference type="ARBA" id="ARBA00048628"/>
    </source>
</evidence>
<sequence>MILRNKLGRQFVVTVELDPPRGPDPSATLEEARSLRGLVDAVNVSDSPMANLRMNSVTAAHLIRRETGLEAIAHLTCRDRNVLALQSELLGAQALGVGSVLCLYGDPPSRGDHPEARGVFEVDTDGLIRLVAGLNAGRSCAGRDLGSATAFNIGVALNPCAADLERERERLHAKVAAGGTFAQTQPVFSAADVERFLEATGPLPIPVLFGVLPVRSVKMAQNVGRWAKVPEALLKDLEARGLEAGLAWAARLVSDLRALGVDGVHLYPLGKSAAVGRVLEAARV</sequence>
<comment type="similarity">
    <text evidence="3 8">Belongs to the methylenetetrahydrofolate reductase family.</text>
</comment>
<dbReference type="Gene3D" id="3.20.20.220">
    <property type="match status" value="1"/>
</dbReference>
<proteinExistence type="inferred from homology"/>
<dbReference type="UniPathway" id="UPA00193"/>
<dbReference type="InterPro" id="IPR029041">
    <property type="entry name" value="FAD-linked_oxidoreductase-like"/>
</dbReference>
<keyword evidence="6 8" id="KW-0560">Oxidoreductase</keyword>
<dbReference type="AlphaFoldDB" id="A0A841I132"/>
<evidence type="ECO:0000256" key="2">
    <source>
        <dbReference type="ARBA" id="ARBA00004777"/>
    </source>
</evidence>
<dbReference type="GO" id="GO:0005829">
    <property type="term" value="C:cytosol"/>
    <property type="evidence" value="ECO:0007669"/>
    <property type="project" value="TreeGrafter"/>
</dbReference>
<dbReference type="InterPro" id="IPR003171">
    <property type="entry name" value="Mehydrof_redctse-like"/>
</dbReference>
<keyword evidence="4 8" id="KW-0285">Flavoprotein</keyword>
<name>A0A841I132_9DEIO</name>
<dbReference type="GO" id="GO:0009086">
    <property type="term" value="P:methionine biosynthetic process"/>
    <property type="evidence" value="ECO:0007669"/>
    <property type="project" value="TreeGrafter"/>
</dbReference>
<gene>
    <name evidence="9" type="ORF">HNR42_001401</name>
</gene>
<dbReference type="PANTHER" id="PTHR45754">
    <property type="entry name" value="METHYLENETETRAHYDROFOLATE REDUCTASE"/>
    <property type="match status" value="1"/>
</dbReference>
<evidence type="ECO:0000313" key="10">
    <source>
        <dbReference type="Proteomes" id="UP000569951"/>
    </source>
</evidence>
<evidence type="ECO:0000256" key="1">
    <source>
        <dbReference type="ARBA" id="ARBA00001974"/>
    </source>
</evidence>
<dbReference type="SUPFAM" id="SSF51730">
    <property type="entry name" value="FAD-linked oxidoreductase"/>
    <property type="match status" value="1"/>
</dbReference>